<evidence type="ECO:0000313" key="1">
    <source>
        <dbReference type="EMBL" id="AUT71615.1"/>
    </source>
</evidence>
<reference evidence="1 4" key="2">
    <citation type="submission" date="2018-01" db="EMBL/GenBank/DDBJ databases">
        <title>Species boundaries and ecological features among Paraburkholderia terrae DSMZ17804T, P. hospita DSMZ17164T and P. caribensis DSMZ13236T.</title>
        <authorList>
            <person name="Pratama A.A."/>
        </authorList>
    </citation>
    <scope>NUCLEOTIDE SEQUENCE [LARGE SCALE GENOMIC DNA]</scope>
    <source>
        <strain evidence="1 4">DSM 17164</strain>
    </source>
</reference>
<dbReference type="EMBL" id="AKAU01000015">
    <property type="protein sequence ID" value="EIN02726.1"/>
    <property type="molecule type" value="Genomic_DNA"/>
</dbReference>
<gene>
    <name evidence="1" type="ORF">C2L64_25510</name>
    <name evidence="2" type="ORF">WQE_02492</name>
</gene>
<accession>A0AAN1JCS3</accession>
<dbReference type="Proteomes" id="UP000236649">
    <property type="component" value="Chromosome 2"/>
</dbReference>
<keyword evidence="3" id="KW-1185">Reference proteome</keyword>
<dbReference type="AlphaFoldDB" id="A0AAN1JCS3"/>
<name>A0AAN1JCS3_9BURK</name>
<evidence type="ECO:0000313" key="4">
    <source>
        <dbReference type="Proteomes" id="UP000236649"/>
    </source>
</evidence>
<dbReference type="EMBL" id="CP026106">
    <property type="protein sequence ID" value="AUT71615.1"/>
    <property type="molecule type" value="Genomic_DNA"/>
</dbReference>
<proteinExistence type="predicted"/>
<reference evidence="2 3" key="1">
    <citation type="journal article" date="2012" name="J. Bacteriol.">
        <title>Draft Genome Sequence of the Soil Bacterium Burkholderia terrae Strain BS001, Which Interacts with Fungal Surface Structures.</title>
        <authorList>
            <person name="Nazir R."/>
            <person name="Hansen M.A."/>
            <person name="Sorensen S."/>
            <person name="van Elsas J.D."/>
        </authorList>
    </citation>
    <scope>NUCLEOTIDE SEQUENCE [LARGE SCALE GENOMIC DNA]</scope>
    <source>
        <strain evidence="2 3">BS001</strain>
    </source>
</reference>
<evidence type="ECO:0000313" key="3">
    <source>
        <dbReference type="Proteomes" id="UP000004980"/>
    </source>
</evidence>
<dbReference type="Proteomes" id="UP000004980">
    <property type="component" value="Unassembled WGS sequence"/>
</dbReference>
<evidence type="ECO:0000313" key="2">
    <source>
        <dbReference type="EMBL" id="EIN02726.1"/>
    </source>
</evidence>
<sequence length="69" mass="7555">MPRAAFVFGQLTLHVPFGVPFDVPFDGSLHTPFDAALSPKQHAKATDEPREANCPASMLRVEHGLQLIE</sequence>
<organism evidence="1 4">
    <name type="scientific">Paraburkholderia hospita</name>
    <dbReference type="NCBI Taxonomy" id="169430"/>
    <lineage>
        <taxon>Bacteria</taxon>
        <taxon>Pseudomonadati</taxon>
        <taxon>Pseudomonadota</taxon>
        <taxon>Betaproteobacteria</taxon>
        <taxon>Burkholderiales</taxon>
        <taxon>Burkholderiaceae</taxon>
        <taxon>Paraburkholderia</taxon>
    </lineage>
</organism>
<dbReference type="KEGG" id="phs:C2L64_25510"/>
<protein>
    <submittedName>
        <fullName evidence="1">Uncharacterized protein</fullName>
    </submittedName>
</protein>